<gene>
    <name evidence="4" type="ORF">TRFO_08908</name>
</gene>
<dbReference type="EMBL" id="MLAK01001060">
    <property type="protein sequence ID" value="OHS98336.1"/>
    <property type="molecule type" value="Genomic_DNA"/>
</dbReference>
<proteinExistence type="inferred from homology"/>
<dbReference type="InterPro" id="IPR033379">
    <property type="entry name" value="Acid_Pase_AS"/>
</dbReference>
<comment type="caution">
    <text evidence="4">The sequence shown here is derived from an EMBL/GenBank/DDBJ whole genome shotgun (WGS) entry which is preliminary data.</text>
</comment>
<evidence type="ECO:0000256" key="1">
    <source>
        <dbReference type="ARBA" id="ARBA00005375"/>
    </source>
</evidence>
<dbReference type="Pfam" id="PF00328">
    <property type="entry name" value="His_Phos_2"/>
    <property type="match status" value="1"/>
</dbReference>
<dbReference type="InterPro" id="IPR000560">
    <property type="entry name" value="His_Pase_clade-2"/>
</dbReference>
<name>A0A1J4JGQ5_9EUKA</name>
<dbReference type="OrthoDB" id="10257284at2759"/>
<dbReference type="GeneID" id="94829272"/>
<dbReference type="RefSeq" id="XP_068351473.1">
    <property type="nucleotide sequence ID" value="XM_068494568.1"/>
</dbReference>
<keyword evidence="3" id="KW-0732">Signal</keyword>
<keyword evidence="2" id="KW-0378">Hydrolase</keyword>
<evidence type="ECO:0000256" key="3">
    <source>
        <dbReference type="SAM" id="SignalP"/>
    </source>
</evidence>
<evidence type="ECO:0000256" key="2">
    <source>
        <dbReference type="ARBA" id="ARBA00022801"/>
    </source>
</evidence>
<dbReference type="CDD" id="cd07061">
    <property type="entry name" value="HP_HAP_like"/>
    <property type="match status" value="1"/>
</dbReference>
<protein>
    <submittedName>
        <fullName evidence="4">Histidine acid phosphatase</fullName>
    </submittedName>
</protein>
<keyword evidence="5" id="KW-1185">Reference proteome</keyword>
<feature type="chain" id="PRO_5012339721" evidence="3">
    <location>
        <begin position="18"/>
        <end position="392"/>
    </location>
</feature>
<comment type="similarity">
    <text evidence="1">Belongs to the histidine acid phosphatase family.</text>
</comment>
<dbReference type="PROSITE" id="PS00616">
    <property type="entry name" value="HIS_ACID_PHOSPHAT_1"/>
    <property type="match status" value="1"/>
</dbReference>
<dbReference type="AlphaFoldDB" id="A0A1J4JGQ5"/>
<organism evidence="4 5">
    <name type="scientific">Tritrichomonas foetus</name>
    <dbReference type="NCBI Taxonomy" id="1144522"/>
    <lineage>
        <taxon>Eukaryota</taxon>
        <taxon>Metamonada</taxon>
        <taxon>Parabasalia</taxon>
        <taxon>Tritrichomonadida</taxon>
        <taxon>Tritrichomonadidae</taxon>
        <taxon>Tritrichomonas</taxon>
    </lineage>
</organism>
<feature type="signal peptide" evidence="3">
    <location>
        <begin position="1"/>
        <end position="17"/>
    </location>
</feature>
<dbReference type="PANTHER" id="PTHR11567:SF110">
    <property type="entry name" value="2-PHOSPHOXYLOSE PHOSPHATASE 1"/>
    <property type="match status" value="1"/>
</dbReference>
<dbReference type="PANTHER" id="PTHR11567">
    <property type="entry name" value="ACID PHOSPHATASE-RELATED"/>
    <property type="match status" value="1"/>
</dbReference>
<evidence type="ECO:0000313" key="4">
    <source>
        <dbReference type="EMBL" id="OHS98336.1"/>
    </source>
</evidence>
<dbReference type="InterPro" id="IPR029033">
    <property type="entry name" value="His_PPase_superfam"/>
</dbReference>
<dbReference type="Gene3D" id="3.40.50.1240">
    <property type="entry name" value="Phosphoglycerate mutase-like"/>
    <property type="match status" value="1"/>
</dbReference>
<dbReference type="InterPro" id="IPR050645">
    <property type="entry name" value="Histidine_acid_phosphatase"/>
</dbReference>
<dbReference type="VEuPathDB" id="TrichDB:TRFO_08908"/>
<dbReference type="SUPFAM" id="SSF53254">
    <property type="entry name" value="Phosphoglycerate mutase-like"/>
    <property type="match status" value="1"/>
</dbReference>
<accession>A0A1J4JGQ5</accession>
<sequence length="392" mass="46015">MLLFLSFFVSSFDPSYCEPPLLNYQTRNDADLIQVQILTRHGARTPLHTSKTQKNVWTCEHTELKSIEDDVSHPLHVTNSFGKSIFMGNCQFGQLVDKGHNALTRLGQHMREIYVNTLKFLPTRFNHNIMKFRSTYTIRTLHSQMAFVRGMYPDISELTIHTADKQYDPWRRTSNICPKLTEMMENLKNGSEWKEAGLDDDNLTRKMSAVFGVHWEHTNDAVTSTRCEGFPLPPNITHEEIDKAVSLKARQRQFIFQHDSVFPLFFSFSAAEMLNEMIDRINGESKLRFIHWSAHDGNIMAFLGFLGYGDDRWPPYGSYIVAELWKFRKGKQYFIQFRYNGKLLKIPRFSYSRVIPFDDFKKFVKNHIPDMRRDCNFDLNNFLKKDTFEVKE</sequence>
<evidence type="ECO:0000313" key="5">
    <source>
        <dbReference type="Proteomes" id="UP000179807"/>
    </source>
</evidence>
<reference evidence="4" key="1">
    <citation type="submission" date="2016-10" db="EMBL/GenBank/DDBJ databases">
        <authorList>
            <person name="Benchimol M."/>
            <person name="Almeida L.G."/>
            <person name="Vasconcelos A.T."/>
            <person name="Perreira-Neves A."/>
            <person name="Rosa I.A."/>
            <person name="Tasca T."/>
            <person name="Bogo M.R."/>
            <person name="de Souza W."/>
        </authorList>
    </citation>
    <scope>NUCLEOTIDE SEQUENCE [LARGE SCALE GENOMIC DNA]</scope>
    <source>
        <strain evidence="4">K</strain>
    </source>
</reference>
<dbReference type="GO" id="GO:0016791">
    <property type="term" value="F:phosphatase activity"/>
    <property type="evidence" value="ECO:0007669"/>
    <property type="project" value="TreeGrafter"/>
</dbReference>
<dbReference type="Proteomes" id="UP000179807">
    <property type="component" value="Unassembled WGS sequence"/>
</dbReference>